<reference evidence="2 3" key="1">
    <citation type="journal article" date="2023" name="Plants (Basel)">
        <title>Bridging the Gap: Combining Genomics and Transcriptomics Approaches to Understand Stylosanthes scabra, an Orphan Legume from the Brazilian Caatinga.</title>
        <authorList>
            <person name="Ferreira-Neto J.R.C."/>
            <person name="da Silva M.D."/>
            <person name="Binneck E."/>
            <person name="de Melo N.F."/>
            <person name="da Silva R.H."/>
            <person name="de Melo A.L.T.M."/>
            <person name="Pandolfi V."/>
            <person name="Bustamante F.O."/>
            <person name="Brasileiro-Vidal A.C."/>
            <person name="Benko-Iseppon A.M."/>
        </authorList>
    </citation>
    <scope>NUCLEOTIDE SEQUENCE [LARGE SCALE GENOMIC DNA]</scope>
    <source>
        <tissue evidence="2">Leaves</tissue>
    </source>
</reference>
<feature type="transmembrane region" description="Helical" evidence="1">
    <location>
        <begin position="65"/>
        <end position="86"/>
    </location>
</feature>
<gene>
    <name evidence="2" type="ORF">PIB30_055788</name>
</gene>
<comment type="caution">
    <text evidence="2">The sequence shown here is derived from an EMBL/GenBank/DDBJ whole genome shotgun (WGS) entry which is preliminary data.</text>
</comment>
<proteinExistence type="predicted"/>
<accession>A0ABU6ZHV5</accession>
<keyword evidence="1" id="KW-0472">Membrane</keyword>
<dbReference type="Proteomes" id="UP001341840">
    <property type="component" value="Unassembled WGS sequence"/>
</dbReference>
<dbReference type="EMBL" id="JASCZI010272299">
    <property type="protein sequence ID" value="MED6221541.1"/>
    <property type="molecule type" value="Genomic_DNA"/>
</dbReference>
<keyword evidence="1" id="KW-0812">Transmembrane</keyword>
<sequence length="221" mass="25315">MKLGDGMYRWPRSARTLSNYRRLGCRTAHLSRHSLSPPPPSPSLFIFSLLKPLFDILSPALDSWFGRWGIVCVFVVSVLPIFCHTFRSQGHLFRCLPKTVALMFQYLEEHPAKRELVNQMAFGTPYENRVVGKRLSQEDKDTDKIFQGKTAVALTDLVKTTPADTDENRKLFMQAFILFIQKVFLLPNSTANIVQSALNTIFDLESTSKRNWALHVHDFLL</sequence>
<keyword evidence="3" id="KW-1185">Reference proteome</keyword>
<evidence type="ECO:0000313" key="3">
    <source>
        <dbReference type="Proteomes" id="UP001341840"/>
    </source>
</evidence>
<keyword evidence="1" id="KW-1133">Transmembrane helix</keyword>
<evidence type="ECO:0000313" key="2">
    <source>
        <dbReference type="EMBL" id="MED6221541.1"/>
    </source>
</evidence>
<protein>
    <submittedName>
        <fullName evidence="2">Uncharacterized protein</fullName>
    </submittedName>
</protein>
<organism evidence="2 3">
    <name type="scientific">Stylosanthes scabra</name>
    <dbReference type="NCBI Taxonomy" id="79078"/>
    <lineage>
        <taxon>Eukaryota</taxon>
        <taxon>Viridiplantae</taxon>
        <taxon>Streptophyta</taxon>
        <taxon>Embryophyta</taxon>
        <taxon>Tracheophyta</taxon>
        <taxon>Spermatophyta</taxon>
        <taxon>Magnoliopsida</taxon>
        <taxon>eudicotyledons</taxon>
        <taxon>Gunneridae</taxon>
        <taxon>Pentapetalae</taxon>
        <taxon>rosids</taxon>
        <taxon>fabids</taxon>
        <taxon>Fabales</taxon>
        <taxon>Fabaceae</taxon>
        <taxon>Papilionoideae</taxon>
        <taxon>50 kb inversion clade</taxon>
        <taxon>dalbergioids sensu lato</taxon>
        <taxon>Dalbergieae</taxon>
        <taxon>Pterocarpus clade</taxon>
        <taxon>Stylosanthes</taxon>
    </lineage>
</organism>
<name>A0ABU6ZHV5_9FABA</name>
<evidence type="ECO:0000256" key="1">
    <source>
        <dbReference type="SAM" id="Phobius"/>
    </source>
</evidence>